<dbReference type="InterPro" id="IPR001638">
    <property type="entry name" value="Solute-binding_3/MltF_N"/>
</dbReference>
<feature type="chain" id="PRO_5006413543" evidence="2">
    <location>
        <begin position="26"/>
        <end position="271"/>
    </location>
</feature>
<keyword evidence="5" id="KW-1185">Reference proteome</keyword>
<dbReference type="Pfam" id="PF00497">
    <property type="entry name" value="SBP_bac_3"/>
    <property type="match status" value="1"/>
</dbReference>
<reference evidence="4 5" key="1">
    <citation type="journal article" date="2015" name="Genome Announc.">
        <title>Expanding the biotechnology potential of lactobacilli through comparative genomics of 213 strains and associated genera.</title>
        <authorList>
            <person name="Sun Z."/>
            <person name="Harris H.M."/>
            <person name="McCann A."/>
            <person name="Guo C."/>
            <person name="Argimon S."/>
            <person name="Zhang W."/>
            <person name="Yang X."/>
            <person name="Jeffery I.B."/>
            <person name="Cooney J.C."/>
            <person name="Kagawa T.F."/>
            <person name="Liu W."/>
            <person name="Song Y."/>
            <person name="Salvetti E."/>
            <person name="Wrobel A."/>
            <person name="Rasinkangas P."/>
            <person name="Parkhill J."/>
            <person name="Rea M.C."/>
            <person name="O'Sullivan O."/>
            <person name="Ritari J."/>
            <person name="Douillard F.P."/>
            <person name="Paul Ross R."/>
            <person name="Yang R."/>
            <person name="Briner A.E."/>
            <person name="Felis G.E."/>
            <person name="de Vos W.M."/>
            <person name="Barrangou R."/>
            <person name="Klaenhammer T.R."/>
            <person name="Caufield P.W."/>
            <person name="Cui Y."/>
            <person name="Zhang H."/>
            <person name="O'Toole P.W."/>
        </authorList>
    </citation>
    <scope>NUCLEOTIDE SEQUENCE [LARGE SCALE GENOMIC DNA]</scope>
    <source>
        <strain evidence="4 5">DSM 18527</strain>
    </source>
</reference>
<dbReference type="SMART" id="SM00062">
    <property type="entry name" value="PBPb"/>
    <property type="match status" value="1"/>
</dbReference>
<evidence type="ECO:0000256" key="2">
    <source>
        <dbReference type="SAM" id="SignalP"/>
    </source>
</evidence>
<keyword evidence="1 2" id="KW-0732">Signal</keyword>
<gene>
    <name evidence="4" type="ORF">FC83_GL003047</name>
</gene>
<dbReference type="PANTHER" id="PTHR35936:SF17">
    <property type="entry name" value="ARGININE-BINDING EXTRACELLULAR PROTEIN ARTP"/>
    <property type="match status" value="1"/>
</dbReference>
<comment type="caution">
    <text evidence="4">The sequence shown here is derived from an EMBL/GenBank/DDBJ whole genome shotgun (WGS) entry which is preliminary data.</text>
</comment>
<dbReference type="Proteomes" id="UP000051236">
    <property type="component" value="Unassembled WGS sequence"/>
</dbReference>
<feature type="domain" description="Solute-binding protein family 3/N-terminal" evidence="3">
    <location>
        <begin position="38"/>
        <end position="266"/>
    </location>
</feature>
<sequence length="271" mass="29401">MIAGLLAILSAVVLSFTTSTYTSYAADQSVQKIKDSKTLVVGTSADYPPFEFPIMKNGKSQVAGYDMLIAQKIADDLGVKLKIVNTEFTSLIPELQDGKIDLILAGMVPTPEREKAVAFSDSYYDVQNVLLVQKKDIAKYKTAADVKGKQIGVQQSTTQQAIAKAQLSGAQLVTEGRFTSLTTELKQGDLAGVVAENAIAANYTKQYPKIYGVAKLKLTTPKQNRTINIAGRKGDKALIKQTNKTLAKLQKNGDLKTLFTQAQNTQLKYGK</sequence>
<accession>A0A0R1Y3E3</accession>
<proteinExistence type="predicted"/>
<dbReference type="PATRIC" id="fig|1423734.3.peg.3096"/>
<name>A0A0R1Y3E3_9LACO</name>
<evidence type="ECO:0000313" key="4">
    <source>
        <dbReference type="EMBL" id="KRM36293.1"/>
    </source>
</evidence>
<dbReference type="STRING" id="1423734.FC83_GL003047"/>
<dbReference type="AlphaFoldDB" id="A0A0R1Y3E3"/>
<evidence type="ECO:0000256" key="1">
    <source>
        <dbReference type="ARBA" id="ARBA00022729"/>
    </source>
</evidence>
<organism evidence="4 5">
    <name type="scientific">Agrilactobacillus composti DSM 18527 = JCM 14202</name>
    <dbReference type="NCBI Taxonomy" id="1423734"/>
    <lineage>
        <taxon>Bacteria</taxon>
        <taxon>Bacillati</taxon>
        <taxon>Bacillota</taxon>
        <taxon>Bacilli</taxon>
        <taxon>Lactobacillales</taxon>
        <taxon>Lactobacillaceae</taxon>
        <taxon>Agrilactobacillus</taxon>
    </lineage>
</organism>
<evidence type="ECO:0000313" key="5">
    <source>
        <dbReference type="Proteomes" id="UP000051236"/>
    </source>
</evidence>
<dbReference type="PANTHER" id="PTHR35936">
    <property type="entry name" value="MEMBRANE-BOUND LYTIC MUREIN TRANSGLYCOSYLASE F"/>
    <property type="match status" value="1"/>
</dbReference>
<dbReference type="EMBL" id="AZGA01000005">
    <property type="protein sequence ID" value="KRM36293.1"/>
    <property type="molecule type" value="Genomic_DNA"/>
</dbReference>
<evidence type="ECO:0000259" key="3">
    <source>
        <dbReference type="SMART" id="SM00062"/>
    </source>
</evidence>
<dbReference type="eggNOG" id="COG0834">
    <property type="taxonomic scope" value="Bacteria"/>
</dbReference>
<dbReference type="SUPFAM" id="SSF53850">
    <property type="entry name" value="Periplasmic binding protein-like II"/>
    <property type="match status" value="1"/>
</dbReference>
<protein>
    <submittedName>
        <fullName evidence="4">ABC transporter substrate-binding protein</fullName>
    </submittedName>
</protein>
<dbReference type="Gene3D" id="3.40.190.10">
    <property type="entry name" value="Periplasmic binding protein-like II"/>
    <property type="match status" value="2"/>
</dbReference>
<feature type="signal peptide" evidence="2">
    <location>
        <begin position="1"/>
        <end position="25"/>
    </location>
</feature>